<reference evidence="1 2" key="1">
    <citation type="submission" date="2019-12" db="EMBL/GenBank/DDBJ databases">
        <title>Paenibacillus sp. nov. sp. isolated from soil.</title>
        <authorList>
            <person name="Kim J."/>
            <person name="Jeong S.E."/>
            <person name="Jung H.S."/>
            <person name="Jeon C.O."/>
        </authorList>
    </citation>
    <scope>NUCLEOTIDE SEQUENCE [LARGE SCALE GENOMIC DNA]</scope>
    <source>
        <strain evidence="1 2">5J-6</strain>
    </source>
</reference>
<dbReference type="Proteomes" id="UP000481087">
    <property type="component" value="Unassembled WGS sequence"/>
</dbReference>
<dbReference type="RefSeq" id="WP_161411804.1">
    <property type="nucleotide sequence ID" value="NZ_WTUZ01000040.1"/>
</dbReference>
<sequence length="159" mass="18268">MLSLEEKLAIVESFPELHRKDVSLGRINFHYEESSYDKKIVVYHLHPNGNGFVYAEYVKVYATDSKGLINIRDFSAEELRDIIQKSILSLTNTVNTAIVAQPKPESSEEELWTDEDGHALAVTFVEDLWYVYAGSNLDCAFETYEEVEEYMAEEGFIKQ</sequence>
<accession>A0A6L8VCV9</accession>
<proteinExistence type="predicted"/>
<evidence type="ECO:0000313" key="2">
    <source>
        <dbReference type="Proteomes" id="UP000481087"/>
    </source>
</evidence>
<keyword evidence="2" id="KW-1185">Reference proteome</keyword>
<dbReference type="EMBL" id="WTUZ01000040">
    <property type="protein sequence ID" value="MZQ87169.1"/>
    <property type="molecule type" value="Genomic_DNA"/>
</dbReference>
<organism evidence="1 2">
    <name type="scientific">Paenibacillus silvestris</name>
    <dbReference type="NCBI Taxonomy" id="2606219"/>
    <lineage>
        <taxon>Bacteria</taxon>
        <taxon>Bacillati</taxon>
        <taxon>Bacillota</taxon>
        <taxon>Bacilli</taxon>
        <taxon>Bacillales</taxon>
        <taxon>Paenibacillaceae</taxon>
        <taxon>Paenibacillus</taxon>
    </lineage>
</organism>
<name>A0A6L8VCV9_9BACL</name>
<comment type="caution">
    <text evidence="1">The sequence shown here is derived from an EMBL/GenBank/DDBJ whole genome shotgun (WGS) entry which is preliminary data.</text>
</comment>
<dbReference type="AlphaFoldDB" id="A0A6L8VCV9"/>
<protein>
    <submittedName>
        <fullName evidence="1">Uncharacterized protein</fullName>
    </submittedName>
</protein>
<evidence type="ECO:0000313" key="1">
    <source>
        <dbReference type="EMBL" id="MZQ87169.1"/>
    </source>
</evidence>
<gene>
    <name evidence="1" type="ORF">GQF01_34150</name>
</gene>